<evidence type="ECO:0000313" key="1">
    <source>
        <dbReference type="EMBL" id="GIL40961.1"/>
    </source>
</evidence>
<dbReference type="EMBL" id="BOPV01000001">
    <property type="protein sequence ID" value="GIL40961.1"/>
    <property type="molecule type" value="Genomic_DNA"/>
</dbReference>
<protein>
    <submittedName>
        <fullName evidence="1">Uncharacterized protein</fullName>
    </submittedName>
</protein>
<accession>A0A8S8XG67</accession>
<organism evidence="1 2">
    <name type="scientific">Roseiterribacter gracilis</name>
    <dbReference type="NCBI Taxonomy" id="2812848"/>
    <lineage>
        <taxon>Bacteria</taxon>
        <taxon>Pseudomonadati</taxon>
        <taxon>Pseudomonadota</taxon>
        <taxon>Alphaproteobacteria</taxon>
        <taxon>Rhodospirillales</taxon>
        <taxon>Roseiterribacteraceae</taxon>
        <taxon>Roseiterribacter</taxon>
    </lineage>
</organism>
<gene>
    <name evidence="1" type="ORF">TMPK1_31980</name>
</gene>
<sequence length="119" mass="13124">MLQRSLLILVAVFALGASTWIDGVEDLPLMPQLTRSATPPVVFDKPEGRIVQASAEGLVPASDVRRFYESSLPQLGWVAAGPLRWVRGKEKLTIELTATHTRTTVRFTVAPERKAGERE</sequence>
<proteinExistence type="predicted"/>
<name>A0A8S8XG67_9PROT</name>
<dbReference type="RefSeq" id="WP_420244241.1">
    <property type="nucleotide sequence ID" value="NZ_BOPV01000001.1"/>
</dbReference>
<dbReference type="AlphaFoldDB" id="A0A8S8XG67"/>
<comment type="caution">
    <text evidence="1">The sequence shown here is derived from an EMBL/GenBank/DDBJ whole genome shotgun (WGS) entry which is preliminary data.</text>
</comment>
<evidence type="ECO:0000313" key="2">
    <source>
        <dbReference type="Proteomes" id="UP000681075"/>
    </source>
</evidence>
<keyword evidence="2" id="KW-1185">Reference proteome</keyword>
<dbReference type="Proteomes" id="UP000681075">
    <property type="component" value="Unassembled WGS sequence"/>
</dbReference>
<reference evidence="1" key="1">
    <citation type="submission" date="2021-02" db="EMBL/GenBank/DDBJ databases">
        <title>Genome sequence of Rhodospirillales sp. strain TMPK1 isolated from soil.</title>
        <authorList>
            <person name="Nakai R."/>
            <person name="Kusada H."/>
            <person name="Tamaki H."/>
        </authorList>
    </citation>
    <scope>NUCLEOTIDE SEQUENCE</scope>
    <source>
        <strain evidence="1">TMPK1</strain>
    </source>
</reference>